<comment type="caution">
    <text evidence="2">The sequence shown here is derived from an EMBL/GenBank/DDBJ whole genome shotgun (WGS) entry which is preliminary data.</text>
</comment>
<reference evidence="5" key="2">
    <citation type="journal article" date="2019" name="Int. J. Syst. Evol. Microbiol.">
        <title>The Global Catalogue of Microorganisms (GCM) 10K type strain sequencing project: providing services to taxonomists for standard genome sequencing and annotation.</title>
        <authorList>
            <consortium name="The Broad Institute Genomics Platform"/>
            <consortium name="The Broad Institute Genome Sequencing Center for Infectious Disease"/>
            <person name="Wu L."/>
            <person name="Ma J."/>
        </authorList>
    </citation>
    <scope>NUCLEOTIDE SEQUENCE [LARGE SCALE GENOMIC DNA]</scope>
    <source>
        <strain evidence="5">NBRC 107715</strain>
    </source>
</reference>
<dbReference type="EMBL" id="BSPK01000004">
    <property type="protein sequence ID" value="GLS62104.1"/>
    <property type="molecule type" value="Genomic_DNA"/>
</dbReference>
<evidence type="ECO:0000313" key="5">
    <source>
        <dbReference type="Proteomes" id="UP001156856"/>
    </source>
</evidence>
<name>A0A512IX36_9HYPH</name>
<dbReference type="Proteomes" id="UP000321960">
    <property type="component" value="Unassembled WGS sequence"/>
</dbReference>
<proteinExistence type="predicted"/>
<reference evidence="2 4" key="3">
    <citation type="submission" date="2019-07" db="EMBL/GenBank/DDBJ databases">
        <title>Whole genome shotgun sequence of Methylobacterium oxalidis NBRC 107715.</title>
        <authorList>
            <person name="Hosoyama A."/>
            <person name="Uohara A."/>
            <person name="Ohji S."/>
            <person name="Ichikawa N."/>
        </authorList>
    </citation>
    <scope>NUCLEOTIDE SEQUENCE [LARGE SCALE GENOMIC DNA]</scope>
    <source>
        <strain evidence="2 4">NBRC 107715</strain>
    </source>
</reference>
<accession>A0A512IX36</accession>
<reference evidence="3" key="4">
    <citation type="submission" date="2023-01" db="EMBL/GenBank/DDBJ databases">
        <title>Draft genome sequence of Methylobacterium oxalidis strain NBRC 107715.</title>
        <authorList>
            <person name="Sun Q."/>
            <person name="Mori K."/>
        </authorList>
    </citation>
    <scope>NUCLEOTIDE SEQUENCE</scope>
    <source>
        <strain evidence="3">NBRC 107715</strain>
    </source>
</reference>
<keyword evidence="5" id="KW-1185">Reference proteome</keyword>
<evidence type="ECO:0000313" key="2">
    <source>
        <dbReference type="EMBL" id="GEP02159.1"/>
    </source>
</evidence>
<evidence type="ECO:0000256" key="1">
    <source>
        <dbReference type="SAM" id="MobiDB-lite"/>
    </source>
</evidence>
<evidence type="ECO:0000313" key="3">
    <source>
        <dbReference type="EMBL" id="GLS62104.1"/>
    </source>
</evidence>
<sequence length="110" mass="11760">MALRILRTKEGGMANGPRSLGAAARLVGGGAVLLLAACLPAAAGGAPGGYRSAERHGAPRLHRRHARPHLPPEIAYRDPRLLPPTIIRAYMPRNHAVPLYNEPPARFPQP</sequence>
<feature type="region of interest" description="Disordered" evidence="1">
    <location>
        <begin position="48"/>
        <end position="75"/>
    </location>
</feature>
<evidence type="ECO:0000313" key="4">
    <source>
        <dbReference type="Proteomes" id="UP000321960"/>
    </source>
</evidence>
<gene>
    <name evidence="3" type="ORF">GCM10007888_04850</name>
    <name evidence="2" type="ORF">MOX02_01970</name>
</gene>
<feature type="compositionally biased region" description="Basic residues" evidence="1">
    <location>
        <begin position="58"/>
        <end position="68"/>
    </location>
</feature>
<dbReference type="EMBL" id="BJZU01000003">
    <property type="protein sequence ID" value="GEP02159.1"/>
    <property type="molecule type" value="Genomic_DNA"/>
</dbReference>
<reference evidence="3" key="1">
    <citation type="journal article" date="2014" name="Int. J. Syst. Evol. Microbiol.">
        <title>Complete genome of a new Firmicutes species belonging to the dominant human colonic microbiota ('Ruminococcus bicirculans') reveals two chromosomes and a selective capacity to utilize plant glucans.</title>
        <authorList>
            <consortium name="NISC Comparative Sequencing Program"/>
            <person name="Wegmann U."/>
            <person name="Louis P."/>
            <person name="Goesmann A."/>
            <person name="Henrissat B."/>
            <person name="Duncan S.H."/>
            <person name="Flint H.J."/>
        </authorList>
    </citation>
    <scope>NUCLEOTIDE SEQUENCE</scope>
    <source>
        <strain evidence="3">NBRC 107715</strain>
    </source>
</reference>
<dbReference type="AlphaFoldDB" id="A0A512IX36"/>
<organism evidence="2 4">
    <name type="scientific">Methylobacterium oxalidis</name>
    <dbReference type="NCBI Taxonomy" id="944322"/>
    <lineage>
        <taxon>Bacteria</taxon>
        <taxon>Pseudomonadati</taxon>
        <taxon>Pseudomonadota</taxon>
        <taxon>Alphaproteobacteria</taxon>
        <taxon>Hyphomicrobiales</taxon>
        <taxon>Methylobacteriaceae</taxon>
        <taxon>Methylobacterium</taxon>
    </lineage>
</organism>
<dbReference type="Proteomes" id="UP001156856">
    <property type="component" value="Unassembled WGS sequence"/>
</dbReference>
<protein>
    <submittedName>
        <fullName evidence="2">Uncharacterized protein</fullName>
    </submittedName>
</protein>